<dbReference type="AlphaFoldDB" id="M2SND6"/>
<proteinExistence type="predicted"/>
<sequence>TRDRTQKALGGKSRQSFSLPPVEHVLPRYIGAGTSTVSTMTRQARWISWAEVRRGVQKWVGMWVRERRKGYAQTEQIRQQIP</sequence>
<evidence type="ECO:0000313" key="1">
    <source>
        <dbReference type="EMBL" id="EMD58641.1"/>
    </source>
</evidence>
<dbReference type="OrthoDB" id="10346434at2759"/>
<dbReference type="RefSeq" id="XP_007705716.1">
    <property type="nucleotide sequence ID" value="XM_007707526.1"/>
</dbReference>
<reference evidence="1 2" key="1">
    <citation type="journal article" date="2012" name="PLoS Pathog.">
        <title>Diverse lifestyles and strategies of plant pathogenesis encoded in the genomes of eighteen Dothideomycetes fungi.</title>
        <authorList>
            <person name="Ohm R.A."/>
            <person name="Feau N."/>
            <person name="Henrissat B."/>
            <person name="Schoch C.L."/>
            <person name="Horwitz B.A."/>
            <person name="Barry K.W."/>
            <person name="Condon B.J."/>
            <person name="Copeland A.C."/>
            <person name="Dhillon B."/>
            <person name="Glaser F."/>
            <person name="Hesse C.N."/>
            <person name="Kosti I."/>
            <person name="LaButti K."/>
            <person name="Lindquist E.A."/>
            <person name="Lucas S."/>
            <person name="Salamov A.A."/>
            <person name="Bradshaw R.E."/>
            <person name="Ciuffetti L."/>
            <person name="Hamelin R.C."/>
            <person name="Kema G.H.J."/>
            <person name="Lawrence C."/>
            <person name="Scott J.A."/>
            <person name="Spatafora J.W."/>
            <person name="Turgeon B.G."/>
            <person name="de Wit P.J.G.M."/>
            <person name="Zhong S."/>
            <person name="Goodwin S.B."/>
            <person name="Grigoriev I.V."/>
        </authorList>
    </citation>
    <scope>NUCLEOTIDE SEQUENCE [LARGE SCALE GENOMIC DNA]</scope>
    <source>
        <strain evidence="2">ND90Pr / ATCC 201652</strain>
    </source>
</reference>
<dbReference type="Proteomes" id="UP000016934">
    <property type="component" value="Unassembled WGS sequence"/>
</dbReference>
<dbReference type="GeneID" id="19129849"/>
<accession>M2SND6</accession>
<organism evidence="1 2">
    <name type="scientific">Cochliobolus sativus (strain ND90Pr / ATCC 201652)</name>
    <name type="common">Common root rot and spot blotch fungus</name>
    <name type="synonym">Bipolaris sorokiniana</name>
    <dbReference type="NCBI Taxonomy" id="665912"/>
    <lineage>
        <taxon>Eukaryota</taxon>
        <taxon>Fungi</taxon>
        <taxon>Dikarya</taxon>
        <taxon>Ascomycota</taxon>
        <taxon>Pezizomycotina</taxon>
        <taxon>Dothideomycetes</taxon>
        <taxon>Pleosporomycetidae</taxon>
        <taxon>Pleosporales</taxon>
        <taxon>Pleosporineae</taxon>
        <taxon>Pleosporaceae</taxon>
        <taxon>Bipolaris</taxon>
    </lineage>
</organism>
<reference evidence="2" key="2">
    <citation type="journal article" date="2013" name="PLoS Genet.">
        <title>Comparative genome structure, secondary metabolite, and effector coding capacity across Cochliobolus pathogens.</title>
        <authorList>
            <person name="Condon B.J."/>
            <person name="Leng Y."/>
            <person name="Wu D."/>
            <person name="Bushley K.E."/>
            <person name="Ohm R.A."/>
            <person name="Otillar R."/>
            <person name="Martin J."/>
            <person name="Schackwitz W."/>
            <person name="Grimwood J."/>
            <person name="MohdZainudin N."/>
            <person name="Xue C."/>
            <person name="Wang R."/>
            <person name="Manning V.A."/>
            <person name="Dhillon B."/>
            <person name="Tu Z.J."/>
            <person name="Steffenson B.J."/>
            <person name="Salamov A."/>
            <person name="Sun H."/>
            <person name="Lowry S."/>
            <person name="LaButti K."/>
            <person name="Han J."/>
            <person name="Copeland A."/>
            <person name="Lindquist E."/>
            <person name="Barry K."/>
            <person name="Schmutz J."/>
            <person name="Baker S.E."/>
            <person name="Ciuffetti L.M."/>
            <person name="Grigoriev I.V."/>
            <person name="Zhong S."/>
            <person name="Turgeon B.G."/>
        </authorList>
    </citation>
    <scope>NUCLEOTIDE SEQUENCE [LARGE SCALE GENOMIC DNA]</scope>
    <source>
        <strain evidence="2">ND90Pr / ATCC 201652</strain>
    </source>
</reference>
<dbReference type="KEGG" id="bsc:COCSADRAFT_103508"/>
<gene>
    <name evidence="1" type="ORF">COCSADRAFT_103508</name>
</gene>
<dbReference type="EMBL" id="KB445655">
    <property type="protein sequence ID" value="EMD58641.1"/>
    <property type="molecule type" value="Genomic_DNA"/>
</dbReference>
<keyword evidence="2" id="KW-1185">Reference proteome</keyword>
<evidence type="ECO:0000313" key="2">
    <source>
        <dbReference type="Proteomes" id="UP000016934"/>
    </source>
</evidence>
<protein>
    <submittedName>
        <fullName evidence="1">Uncharacterized protein</fullName>
    </submittedName>
</protein>
<dbReference type="HOGENOM" id="CLU_2564579_0_0_1"/>
<feature type="non-terminal residue" evidence="1">
    <location>
        <position position="1"/>
    </location>
</feature>
<name>M2SND6_COCSN</name>